<proteinExistence type="predicted"/>
<evidence type="ECO:0000313" key="2">
    <source>
        <dbReference type="Proteomes" id="UP000584931"/>
    </source>
</evidence>
<dbReference type="EMBL" id="JACCHL010000001">
    <property type="protein sequence ID" value="NYH53627.1"/>
    <property type="molecule type" value="Genomic_DNA"/>
</dbReference>
<reference evidence="1 2" key="1">
    <citation type="submission" date="2020-07" db="EMBL/GenBank/DDBJ databases">
        <title>Sequencing the genomes of 1000 actinobacteria strains.</title>
        <authorList>
            <person name="Klenk H.-P."/>
        </authorList>
    </citation>
    <scope>NUCLEOTIDE SEQUENCE [LARGE SCALE GENOMIC DNA]</scope>
    <source>
        <strain evidence="1 2">DSM 45278</strain>
    </source>
</reference>
<gene>
    <name evidence="1" type="ORF">HNR06_003216</name>
</gene>
<name>A0A7Z0BLJ8_9ACTN</name>
<comment type="caution">
    <text evidence="1">The sequence shown here is derived from an EMBL/GenBank/DDBJ whole genome shotgun (WGS) entry which is preliminary data.</text>
</comment>
<evidence type="ECO:0000313" key="1">
    <source>
        <dbReference type="EMBL" id="NYH53627.1"/>
    </source>
</evidence>
<organism evidence="1 2">
    <name type="scientific">Nocardiopsis sinuspersici</name>
    <dbReference type="NCBI Taxonomy" id="501010"/>
    <lineage>
        <taxon>Bacteria</taxon>
        <taxon>Bacillati</taxon>
        <taxon>Actinomycetota</taxon>
        <taxon>Actinomycetes</taxon>
        <taxon>Streptosporangiales</taxon>
        <taxon>Nocardiopsidaceae</taxon>
        <taxon>Nocardiopsis</taxon>
    </lineage>
</organism>
<dbReference type="Proteomes" id="UP000584931">
    <property type="component" value="Unassembled WGS sequence"/>
</dbReference>
<protein>
    <submittedName>
        <fullName evidence="1">Uncharacterized protein</fullName>
    </submittedName>
</protein>
<sequence>MYDMTEYPSTSDSQDEINRALQDALNRRA</sequence>
<dbReference type="AlphaFoldDB" id="A0A7Z0BLJ8"/>
<accession>A0A7Z0BLJ8</accession>